<name>A0A0F6QVI9_9CORY</name>
<evidence type="ECO:0000313" key="1">
    <source>
        <dbReference type="EMBL" id="AKE38395.1"/>
    </source>
</evidence>
<accession>A0A0F6QVI9</accession>
<sequence>MGEQLLVLSFKGGFDVSEIFVDIAAARRLLCNAIDGAGEQQQAHNAQLPAFPVSSAGRDFAGHGQRIQSMLAQLHERGAWRIGNLQSTAQSALAQVTTLDDVDSAHSRNLSSRWQEGGVQ</sequence>
<dbReference type="EMBL" id="CP011311">
    <property type="protein sequence ID" value="AKE38395.1"/>
    <property type="molecule type" value="Genomic_DNA"/>
</dbReference>
<organism evidence="1 2">
    <name type="scientific">Corynebacterium camporealensis</name>
    <dbReference type="NCBI Taxonomy" id="161896"/>
    <lineage>
        <taxon>Bacteria</taxon>
        <taxon>Bacillati</taxon>
        <taxon>Actinomycetota</taxon>
        <taxon>Actinomycetes</taxon>
        <taxon>Mycobacteriales</taxon>
        <taxon>Corynebacteriaceae</taxon>
        <taxon>Corynebacterium</taxon>
    </lineage>
</organism>
<keyword evidence="2" id="KW-1185">Reference proteome</keyword>
<dbReference type="HOGENOM" id="CLU_165987_0_0_11"/>
<dbReference type="PATRIC" id="fig|161896.4.peg.406"/>
<dbReference type="AlphaFoldDB" id="A0A0F6QVI9"/>
<dbReference type="Proteomes" id="UP000033566">
    <property type="component" value="Chromosome"/>
</dbReference>
<dbReference type="KEGG" id="ccj:UL81_02070"/>
<reference evidence="1 2" key="1">
    <citation type="journal article" date="2015" name="Genome Announc.">
        <title>Complete Genome Sequence of Corynebacterium camporealensis DSM 44610, Isolated from the Milk of a Manchega Sheep with Subclinical Mastitis.</title>
        <authorList>
            <person name="Ruckert C."/>
            <person name="Albersmeier A."/>
            <person name="Winkler A."/>
            <person name="Tauch A."/>
        </authorList>
    </citation>
    <scope>NUCLEOTIDE SEQUENCE [LARGE SCALE GENOMIC DNA]</scope>
    <source>
        <strain evidence="1 2">DSM 44610</strain>
    </source>
</reference>
<protein>
    <submittedName>
        <fullName evidence="1">Uncharacterized protein</fullName>
    </submittedName>
</protein>
<proteinExistence type="predicted"/>
<evidence type="ECO:0000313" key="2">
    <source>
        <dbReference type="Proteomes" id="UP000033566"/>
    </source>
</evidence>
<dbReference type="STRING" id="161896.UL81_02070"/>
<gene>
    <name evidence="1" type="ORF">UL81_02070</name>
</gene>